<evidence type="ECO:0000313" key="2">
    <source>
        <dbReference type="EMBL" id="KAJ4471781.1"/>
    </source>
</evidence>
<reference evidence="2" key="2">
    <citation type="journal article" date="2023" name="Proc. Natl. Acad. Sci. U.S.A.">
        <title>A global phylogenomic analysis of the shiitake genus Lentinula.</title>
        <authorList>
            <person name="Sierra-Patev S."/>
            <person name="Min B."/>
            <person name="Naranjo-Ortiz M."/>
            <person name="Looney B."/>
            <person name="Konkel Z."/>
            <person name="Slot J.C."/>
            <person name="Sakamoto Y."/>
            <person name="Steenwyk J.L."/>
            <person name="Rokas A."/>
            <person name="Carro J."/>
            <person name="Camarero S."/>
            <person name="Ferreira P."/>
            <person name="Molpeceres G."/>
            <person name="Ruiz-Duenas F.J."/>
            <person name="Serrano A."/>
            <person name="Henrissat B."/>
            <person name="Drula E."/>
            <person name="Hughes K.W."/>
            <person name="Mata J.L."/>
            <person name="Ishikawa N.K."/>
            <person name="Vargas-Isla R."/>
            <person name="Ushijima S."/>
            <person name="Smith C.A."/>
            <person name="Donoghue J."/>
            <person name="Ahrendt S."/>
            <person name="Andreopoulos W."/>
            <person name="He G."/>
            <person name="LaButti K."/>
            <person name="Lipzen A."/>
            <person name="Ng V."/>
            <person name="Riley R."/>
            <person name="Sandor L."/>
            <person name="Barry K."/>
            <person name="Martinez A.T."/>
            <person name="Xiao Y."/>
            <person name="Gibbons J.G."/>
            <person name="Terashima K."/>
            <person name="Grigoriev I.V."/>
            <person name="Hibbett D."/>
        </authorList>
    </citation>
    <scope>NUCLEOTIDE SEQUENCE</scope>
    <source>
        <strain evidence="2">Sp2 HRB7682 ss15</strain>
    </source>
</reference>
<dbReference type="Proteomes" id="UP001150238">
    <property type="component" value="Unassembled WGS sequence"/>
</dbReference>
<protein>
    <submittedName>
        <fullName evidence="2">Uncharacterized protein</fullName>
    </submittedName>
</protein>
<name>A0A9W9A2E6_9AGAR</name>
<feature type="chain" id="PRO_5040913560" evidence="1">
    <location>
        <begin position="19"/>
        <end position="156"/>
    </location>
</feature>
<accession>A0A9W9A2E6</accession>
<dbReference type="AlphaFoldDB" id="A0A9W9A2E6"/>
<feature type="signal peptide" evidence="1">
    <location>
        <begin position="1"/>
        <end position="18"/>
    </location>
</feature>
<proteinExistence type="predicted"/>
<evidence type="ECO:0000256" key="1">
    <source>
        <dbReference type="SAM" id="SignalP"/>
    </source>
</evidence>
<organism evidence="2 3">
    <name type="scientific">Lentinula lateritia</name>
    <dbReference type="NCBI Taxonomy" id="40482"/>
    <lineage>
        <taxon>Eukaryota</taxon>
        <taxon>Fungi</taxon>
        <taxon>Dikarya</taxon>
        <taxon>Basidiomycota</taxon>
        <taxon>Agaricomycotina</taxon>
        <taxon>Agaricomycetes</taxon>
        <taxon>Agaricomycetidae</taxon>
        <taxon>Agaricales</taxon>
        <taxon>Marasmiineae</taxon>
        <taxon>Omphalotaceae</taxon>
        <taxon>Lentinula</taxon>
    </lineage>
</organism>
<comment type="caution">
    <text evidence="2">The sequence shown here is derived from an EMBL/GenBank/DDBJ whole genome shotgun (WGS) entry which is preliminary data.</text>
</comment>
<dbReference type="EMBL" id="JANVFS010000028">
    <property type="protein sequence ID" value="KAJ4471781.1"/>
    <property type="molecule type" value="Genomic_DNA"/>
</dbReference>
<keyword evidence="1" id="KW-0732">Signal</keyword>
<evidence type="ECO:0000313" key="3">
    <source>
        <dbReference type="Proteomes" id="UP001150238"/>
    </source>
</evidence>
<sequence length="156" mass="17063">MFVDPIYLLIVILTAVHAVPLNTTIFEAASVEPNMDPGSTSHLERRARIVQVTITGTFGGPQLARPYIYSSSSKLGNTPLPNEIMERVENALGTEWGIQSFESIAFRNKWEGTSRAAQDGTFTCSYSGVGICTTKRPCNAEVSRKGKLITKRPGKK</sequence>
<reference evidence="2" key="1">
    <citation type="submission" date="2022-08" db="EMBL/GenBank/DDBJ databases">
        <authorList>
            <consortium name="DOE Joint Genome Institute"/>
            <person name="Min B."/>
            <person name="Riley R."/>
            <person name="Sierra-Patev S."/>
            <person name="Naranjo-Ortiz M."/>
            <person name="Looney B."/>
            <person name="Konkel Z."/>
            <person name="Slot J.C."/>
            <person name="Sakamoto Y."/>
            <person name="Steenwyk J.L."/>
            <person name="Rokas A."/>
            <person name="Carro J."/>
            <person name="Camarero S."/>
            <person name="Ferreira P."/>
            <person name="Molpeceres G."/>
            <person name="Ruiz-Duenas F.J."/>
            <person name="Serrano A."/>
            <person name="Henrissat B."/>
            <person name="Drula E."/>
            <person name="Hughes K.W."/>
            <person name="Mata J.L."/>
            <person name="Ishikawa N.K."/>
            <person name="Vargas-Isla R."/>
            <person name="Ushijima S."/>
            <person name="Smith C.A."/>
            <person name="Ahrendt S."/>
            <person name="Andreopoulos W."/>
            <person name="He G."/>
            <person name="Labutti K."/>
            <person name="Lipzen A."/>
            <person name="Ng V."/>
            <person name="Sandor L."/>
            <person name="Barry K."/>
            <person name="Martinez A.T."/>
            <person name="Xiao Y."/>
            <person name="Gibbons J.G."/>
            <person name="Terashima K."/>
            <person name="Hibbett D.S."/>
            <person name="Grigoriev I.V."/>
        </authorList>
    </citation>
    <scope>NUCLEOTIDE SEQUENCE</scope>
    <source>
        <strain evidence="2">Sp2 HRB7682 ss15</strain>
    </source>
</reference>
<gene>
    <name evidence="2" type="ORF">C8J55DRAFT_152984</name>
</gene>